<feature type="compositionally biased region" description="Low complexity" evidence="1">
    <location>
        <begin position="39"/>
        <end position="48"/>
    </location>
</feature>
<comment type="caution">
    <text evidence="2">The sequence shown here is derived from an EMBL/GenBank/DDBJ whole genome shotgun (WGS) entry which is preliminary data.</text>
</comment>
<feature type="region of interest" description="Disordered" evidence="1">
    <location>
        <begin position="1"/>
        <end position="84"/>
    </location>
</feature>
<keyword evidence="3" id="KW-1185">Reference proteome</keyword>
<feature type="compositionally biased region" description="Basic and acidic residues" evidence="1">
    <location>
        <begin position="49"/>
        <end position="58"/>
    </location>
</feature>
<accession>A0ABP5YGR5</accession>
<feature type="compositionally biased region" description="Basic and acidic residues" evidence="1">
    <location>
        <begin position="1"/>
        <end position="26"/>
    </location>
</feature>
<evidence type="ECO:0000313" key="2">
    <source>
        <dbReference type="EMBL" id="GAA2478718.1"/>
    </source>
</evidence>
<dbReference type="EMBL" id="BAAATA010000005">
    <property type="protein sequence ID" value="GAA2478718.1"/>
    <property type="molecule type" value="Genomic_DNA"/>
</dbReference>
<organism evidence="2 3">
    <name type="scientific">Streptomyces thermolineatus</name>
    <dbReference type="NCBI Taxonomy" id="44033"/>
    <lineage>
        <taxon>Bacteria</taxon>
        <taxon>Bacillati</taxon>
        <taxon>Actinomycetota</taxon>
        <taxon>Actinomycetes</taxon>
        <taxon>Kitasatosporales</taxon>
        <taxon>Streptomycetaceae</taxon>
        <taxon>Streptomyces</taxon>
    </lineage>
</organism>
<evidence type="ECO:0000313" key="3">
    <source>
        <dbReference type="Proteomes" id="UP001501358"/>
    </source>
</evidence>
<dbReference type="Proteomes" id="UP001501358">
    <property type="component" value="Unassembled WGS sequence"/>
</dbReference>
<name>A0ABP5YGR5_9ACTN</name>
<reference evidence="3" key="1">
    <citation type="journal article" date="2019" name="Int. J. Syst. Evol. Microbiol.">
        <title>The Global Catalogue of Microorganisms (GCM) 10K type strain sequencing project: providing services to taxonomists for standard genome sequencing and annotation.</title>
        <authorList>
            <consortium name="The Broad Institute Genomics Platform"/>
            <consortium name="The Broad Institute Genome Sequencing Center for Infectious Disease"/>
            <person name="Wu L."/>
            <person name="Ma J."/>
        </authorList>
    </citation>
    <scope>NUCLEOTIDE SEQUENCE [LARGE SCALE GENOMIC DNA]</scope>
    <source>
        <strain evidence="3">JCM 6307</strain>
    </source>
</reference>
<sequence>MERESRDGEHREALFQDRQSDRKPEAPRGTSGRPPPSSPSAATPGCSGRSRDRDRDPVPDAAAGAVRDHGRQEHPAQYGGRTAGRVRVADLLTAGSGAPYTVEPP</sequence>
<gene>
    <name evidence="2" type="ORF">GCM10010406_13610</name>
</gene>
<proteinExistence type="predicted"/>
<protein>
    <submittedName>
        <fullName evidence="2">Uncharacterized protein</fullName>
    </submittedName>
</protein>
<evidence type="ECO:0000256" key="1">
    <source>
        <dbReference type="SAM" id="MobiDB-lite"/>
    </source>
</evidence>